<keyword evidence="4 6" id="KW-0378">Hydrolase</keyword>
<name>A0A078KER5_9GAMM</name>
<dbReference type="GO" id="GO:0008033">
    <property type="term" value="P:tRNA processing"/>
    <property type="evidence" value="ECO:0007669"/>
    <property type="project" value="UniProtKB-KW"/>
</dbReference>
<keyword evidence="1" id="KW-0819">tRNA processing</keyword>
<keyword evidence="5" id="KW-0694">RNA-binding</keyword>
<protein>
    <submittedName>
        <fullName evidence="6">Ribonuclease P protein component</fullName>
        <ecNumber evidence="6">3.1.26.5</ecNumber>
    </submittedName>
</protein>
<dbReference type="InterPro" id="IPR000100">
    <property type="entry name" value="RNase_P"/>
</dbReference>
<dbReference type="Pfam" id="PF00825">
    <property type="entry name" value="Ribonuclease_P"/>
    <property type="match status" value="1"/>
</dbReference>
<keyword evidence="7" id="KW-1185">Reference proteome</keyword>
<evidence type="ECO:0000256" key="4">
    <source>
        <dbReference type="ARBA" id="ARBA00022801"/>
    </source>
</evidence>
<dbReference type="GO" id="GO:0004526">
    <property type="term" value="F:ribonuclease P activity"/>
    <property type="evidence" value="ECO:0007669"/>
    <property type="project" value="UniProtKB-EC"/>
</dbReference>
<proteinExistence type="predicted"/>
<evidence type="ECO:0000256" key="5">
    <source>
        <dbReference type="ARBA" id="ARBA00022884"/>
    </source>
</evidence>
<dbReference type="Proteomes" id="UP000032420">
    <property type="component" value="Chromosome I"/>
</dbReference>
<dbReference type="KEGG" id="eme:CEM_232"/>
<dbReference type="STRING" id="1495769.CEM_232"/>
<evidence type="ECO:0000256" key="1">
    <source>
        <dbReference type="ARBA" id="ARBA00022694"/>
    </source>
</evidence>
<dbReference type="EMBL" id="LM655252">
    <property type="protein sequence ID" value="CDZ16492.1"/>
    <property type="molecule type" value="Genomic_DNA"/>
</dbReference>
<keyword evidence="3" id="KW-0255">Endonuclease</keyword>
<gene>
    <name evidence="6" type="primary">rnpA</name>
    <name evidence="6" type="ORF">CEM_232</name>
</gene>
<evidence type="ECO:0000256" key="2">
    <source>
        <dbReference type="ARBA" id="ARBA00022722"/>
    </source>
</evidence>
<dbReference type="InterPro" id="IPR020568">
    <property type="entry name" value="Ribosomal_Su5_D2-typ_SF"/>
</dbReference>
<dbReference type="Gene3D" id="3.30.230.10">
    <property type="match status" value="1"/>
</dbReference>
<dbReference type="GO" id="GO:0000049">
    <property type="term" value="F:tRNA binding"/>
    <property type="evidence" value="ECO:0007669"/>
    <property type="project" value="InterPro"/>
</dbReference>
<organism evidence="6 7">
    <name type="scientific">Candidatus Johnevansia muelleri</name>
    <dbReference type="NCBI Taxonomy" id="1495769"/>
    <lineage>
        <taxon>Bacteria</taxon>
        <taxon>Pseudomonadati</taxon>
        <taxon>Pseudomonadota</taxon>
        <taxon>Gammaproteobacteria</taxon>
        <taxon>Candidatus Johnevansiales</taxon>
        <taxon>Candidatus Johnevansiaceae</taxon>
        <taxon>Candidatus Johnevansia</taxon>
    </lineage>
</organism>
<evidence type="ECO:0000313" key="6">
    <source>
        <dbReference type="EMBL" id="CDZ16492.1"/>
    </source>
</evidence>
<evidence type="ECO:0000313" key="7">
    <source>
        <dbReference type="Proteomes" id="UP000032420"/>
    </source>
</evidence>
<keyword evidence="2" id="KW-0540">Nuclease</keyword>
<dbReference type="InterPro" id="IPR014721">
    <property type="entry name" value="Ribsml_uS5_D2-typ_fold_subgr"/>
</dbReference>
<dbReference type="EC" id="3.1.26.5" evidence="6"/>
<dbReference type="AlphaFoldDB" id="A0A078KER5"/>
<accession>A0A078KER5</accession>
<sequence>MKYNCHKKILKIFSNNFIIFINLNKKILLIFKKKHHKKAIDRNLLKRLSREYIRLHKNKLSSIIIISRKSFIINKKKIFKILKFIFQLIYFYNKK</sequence>
<dbReference type="SUPFAM" id="SSF54211">
    <property type="entry name" value="Ribosomal protein S5 domain 2-like"/>
    <property type="match status" value="1"/>
</dbReference>
<evidence type="ECO:0000256" key="3">
    <source>
        <dbReference type="ARBA" id="ARBA00022759"/>
    </source>
</evidence>
<reference evidence="7" key="1">
    <citation type="submission" date="2014-07" db="EMBL/GenBank/DDBJ databases">
        <authorList>
            <person name="Santos-Garcia D."/>
        </authorList>
    </citation>
    <scope>NUCLEOTIDE SEQUENCE [LARGE SCALE GENOMIC DNA]</scope>
</reference>
<dbReference type="HOGENOM" id="CLU_2367631_0_0_6"/>